<dbReference type="Proteomes" id="UP000761534">
    <property type="component" value="Unassembled WGS sequence"/>
</dbReference>
<dbReference type="PANTHER" id="PTHR28159">
    <property type="entry name" value="TRAFFICKING PROTEIN PARTICLE COMPLEX II-SPECIFIC SUBUNIT 65"/>
    <property type="match status" value="1"/>
</dbReference>
<keyword evidence="4" id="KW-1185">Reference proteome</keyword>
<feature type="compositionally biased region" description="Polar residues" evidence="1">
    <location>
        <begin position="194"/>
        <end position="204"/>
    </location>
</feature>
<name>A0A642V592_9ASCO</name>
<dbReference type="InterPro" id="IPR024662">
    <property type="entry name" value="Trs65"/>
</dbReference>
<feature type="region of interest" description="Disordered" evidence="1">
    <location>
        <begin position="364"/>
        <end position="400"/>
    </location>
</feature>
<evidence type="ECO:0000313" key="4">
    <source>
        <dbReference type="Proteomes" id="UP000761534"/>
    </source>
</evidence>
<sequence length="575" mass="62422">MATRIGPNATDILSSGVLSIHVPERGEFDGDANEVKERSILFYDEEVPLYIKLELEEDFSSVLELVAIAIEVKVVGQVPSSQQGPNQKGVEQTSVMHSQIVTHENLIRKATNVAIWKVNVPVDHPRTRLISPHAMIDAVVNITHEMTDGLEASKQSEDTSFYLDEFRPVQEINLFEALGHDANLNQLHSNLSASRVATSENNSPKPLPKEPPQQGEDDYPTNYEKLTKLAAAVKLPVYPALNLRLRCTKATGIQDNLVAVLSLSSSDNAKVDVLVKSVKFDLVGGTSTPLGPRDFPLPLSPGEDCMLSYTLSHSDVFLLTQEQAGSRVKPVSIVVESIPVLYENEGPVITTKWDTTVDFDISSVPPKESATASTAVLTQPPPPPPPPPPSHSPLTGMGITAPTPSFKKLAKLGRTSSSSSVPTLNRTSTSTKLQQLSGLTLSFSGPSAVKVSETFRWKIFAVNKSQAVRHLALYVHPSDKMEKNLPKNTDLYPVIDRTSLRRMYQASSLGSVGIICLANDIRLGPLYPQACFETEINLLALSAGVHSLEGLTIVDQATGDSFDCGRLLEVVVNDN</sequence>
<dbReference type="Pfam" id="PF12735">
    <property type="entry name" value="IgD3_Trs65"/>
    <property type="match status" value="1"/>
</dbReference>
<organism evidence="3 4">
    <name type="scientific">Trichomonascus ciferrii</name>
    <dbReference type="NCBI Taxonomy" id="44093"/>
    <lineage>
        <taxon>Eukaryota</taxon>
        <taxon>Fungi</taxon>
        <taxon>Dikarya</taxon>
        <taxon>Ascomycota</taxon>
        <taxon>Saccharomycotina</taxon>
        <taxon>Dipodascomycetes</taxon>
        <taxon>Dipodascales</taxon>
        <taxon>Trichomonascaceae</taxon>
        <taxon>Trichomonascus</taxon>
        <taxon>Trichomonascus ciferrii complex</taxon>
    </lineage>
</organism>
<dbReference type="GO" id="GO:0006891">
    <property type="term" value="P:intra-Golgi vesicle-mediated transport"/>
    <property type="evidence" value="ECO:0007669"/>
    <property type="project" value="InterPro"/>
</dbReference>
<dbReference type="GO" id="GO:1990071">
    <property type="term" value="C:TRAPPII protein complex"/>
    <property type="evidence" value="ECO:0007669"/>
    <property type="project" value="InterPro"/>
</dbReference>
<protein>
    <recommendedName>
        <fullName evidence="2">Trafficking protein particle complex II-specific subunit 65 IgD3 domain-containing protein</fullName>
    </recommendedName>
</protein>
<dbReference type="OrthoDB" id="5345392at2759"/>
<proteinExistence type="predicted"/>
<accession>A0A642V592</accession>
<dbReference type="EMBL" id="SWFS01000352">
    <property type="protein sequence ID" value="KAA8909046.1"/>
    <property type="molecule type" value="Genomic_DNA"/>
</dbReference>
<dbReference type="InterPro" id="IPR055420">
    <property type="entry name" value="IgD3_Trs65"/>
</dbReference>
<dbReference type="PANTHER" id="PTHR28159:SF1">
    <property type="entry name" value="TRAFFICKING PROTEIN PARTICLE COMPLEX II-SPECIFIC SUBUNIT 65"/>
    <property type="match status" value="1"/>
</dbReference>
<evidence type="ECO:0000256" key="1">
    <source>
        <dbReference type="SAM" id="MobiDB-lite"/>
    </source>
</evidence>
<comment type="caution">
    <text evidence="3">The sequence shown here is derived from an EMBL/GenBank/DDBJ whole genome shotgun (WGS) entry which is preliminary data.</text>
</comment>
<feature type="compositionally biased region" description="Pro residues" evidence="1">
    <location>
        <begin position="379"/>
        <end position="391"/>
    </location>
</feature>
<dbReference type="GO" id="GO:0005802">
    <property type="term" value="C:trans-Golgi network"/>
    <property type="evidence" value="ECO:0007669"/>
    <property type="project" value="TreeGrafter"/>
</dbReference>
<gene>
    <name evidence="3" type="ORF">TRICI_004666</name>
</gene>
<reference evidence="3" key="1">
    <citation type="journal article" date="2019" name="G3 (Bethesda)">
        <title>Genome Assemblies of Two Rare Opportunistic Yeast Pathogens: Diutina rugosa (syn. Candida rugosa) and Trichomonascus ciferrii (syn. Candida ciferrii).</title>
        <authorList>
            <person name="Mixao V."/>
            <person name="Saus E."/>
            <person name="Hansen A.P."/>
            <person name="Lass-Florl C."/>
            <person name="Gabaldon T."/>
        </authorList>
    </citation>
    <scope>NUCLEOTIDE SEQUENCE</scope>
    <source>
        <strain evidence="3">CBS 4856</strain>
    </source>
</reference>
<dbReference type="AlphaFoldDB" id="A0A642V592"/>
<feature type="region of interest" description="Disordered" evidence="1">
    <location>
        <begin position="194"/>
        <end position="220"/>
    </location>
</feature>
<evidence type="ECO:0000259" key="2">
    <source>
        <dbReference type="Pfam" id="PF12735"/>
    </source>
</evidence>
<dbReference type="VEuPathDB" id="FungiDB:TRICI_004666"/>
<feature type="domain" description="Trafficking protein particle complex II-specific subunit 65 IgD3" evidence="2">
    <location>
        <begin position="420"/>
        <end position="572"/>
    </location>
</feature>
<evidence type="ECO:0000313" key="3">
    <source>
        <dbReference type="EMBL" id="KAA8909046.1"/>
    </source>
</evidence>